<keyword evidence="4 11" id="KW-0297">G-protein coupled receptor</keyword>
<feature type="transmembrane region" description="Helical" evidence="12">
    <location>
        <begin position="92"/>
        <end position="120"/>
    </location>
</feature>
<organism evidence="14 15">
    <name type="scientific">Mus caroli</name>
    <name type="common">Ryukyu mouse</name>
    <name type="synonym">Ricefield mouse</name>
    <dbReference type="NCBI Taxonomy" id="10089"/>
    <lineage>
        <taxon>Eukaryota</taxon>
        <taxon>Metazoa</taxon>
        <taxon>Chordata</taxon>
        <taxon>Craniata</taxon>
        <taxon>Vertebrata</taxon>
        <taxon>Euteleostomi</taxon>
        <taxon>Mammalia</taxon>
        <taxon>Eutheria</taxon>
        <taxon>Euarchontoglires</taxon>
        <taxon>Glires</taxon>
        <taxon>Rodentia</taxon>
        <taxon>Myomorpha</taxon>
        <taxon>Muroidea</taxon>
        <taxon>Muridae</taxon>
        <taxon>Murinae</taxon>
        <taxon>Mus</taxon>
        <taxon>Mus</taxon>
    </lineage>
</organism>
<dbReference type="Proteomes" id="UP000515126">
    <property type="component" value="Unplaced"/>
</dbReference>
<dbReference type="GO" id="GO:0005886">
    <property type="term" value="C:plasma membrane"/>
    <property type="evidence" value="ECO:0007669"/>
    <property type="project" value="TreeGrafter"/>
</dbReference>
<keyword evidence="7 11" id="KW-0675">Receptor</keyword>
<name>A0A6P5P7T4_MUSCR</name>
<dbReference type="PANTHER" id="PTHR24225">
    <property type="entry name" value="CHEMOTACTIC RECEPTOR"/>
    <property type="match status" value="1"/>
</dbReference>
<evidence type="ECO:0000256" key="5">
    <source>
        <dbReference type="ARBA" id="ARBA00023136"/>
    </source>
</evidence>
<evidence type="ECO:0000256" key="3">
    <source>
        <dbReference type="ARBA" id="ARBA00022989"/>
    </source>
</evidence>
<keyword evidence="14" id="KW-1185">Reference proteome</keyword>
<dbReference type="GO" id="GO:0007200">
    <property type="term" value="P:phospholipase C-activating G protein-coupled receptor signaling pathway"/>
    <property type="evidence" value="ECO:0007669"/>
    <property type="project" value="TreeGrafter"/>
</dbReference>
<evidence type="ECO:0000256" key="10">
    <source>
        <dbReference type="ARBA" id="ARBA00025736"/>
    </source>
</evidence>
<protein>
    <submittedName>
        <fullName evidence="15">Formyl peptide receptor-related sequence 7</fullName>
    </submittedName>
</protein>
<feature type="domain" description="G-protein coupled receptors family 1 profile" evidence="13">
    <location>
        <begin position="43"/>
        <end position="297"/>
    </location>
</feature>
<dbReference type="InterPro" id="IPR000276">
    <property type="entry name" value="GPCR_Rhodpsn"/>
</dbReference>
<feature type="transmembrane region" description="Helical" evidence="12">
    <location>
        <begin position="28"/>
        <end position="51"/>
    </location>
</feature>
<evidence type="ECO:0000256" key="7">
    <source>
        <dbReference type="ARBA" id="ARBA00023170"/>
    </source>
</evidence>
<evidence type="ECO:0000259" key="13">
    <source>
        <dbReference type="PROSITE" id="PS50262"/>
    </source>
</evidence>
<dbReference type="GO" id="GO:0004982">
    <property type="term" value="F:N-formyl peptide receptor activity"/>
    <property type="evidence" value="ECO:0007669"/>
    <property type="project" value="TreeGrafter"/>
</dbReference>
<dbReference type="PROSITE" id="PS50262">
    <property type="entry name" value="G_PROTEIN_RECEP_F1_2"/>
    <property type="match status" value="1"/>
</dbReference>
<dbReference type="AlphaFoldDB" id="A0A6P5P7T4"/>
<dbReference type="PANTHER" id="PTHR24225:SF17">
    <property type="entry name" value="FORMYL PEPTIDE RECEPTOR-RELATED SEQUENCE 6-RELATED"/>
    <property type="match status" value="1"/>
</dbReference>
<evidence type="ECO:0000256" key="11">
    <source>
        <dbReference type="RuleBase" id="RU000688"/>
    </source>
</evidence>
<keyword evidence="9 11" id="KW-0807">Transducer</keyword>
<dbReference type="InterPro" id="IPR000826">
    <property type="entry name" value="Formyl_rcpt-rel"/>
</dbReference>
<comment type="subcellular location">
    <subcellularLocation>
        <location evidence="1">Membrane</location>
        <topology evidence="1">Multi-pass membrane protein</topology>
    </subcellularLocation>
</comment>
<evidence type="ECO:0000313" key="15">
    <source>
        <dbReference type="RefSeq" id="XP_021010918.1"/>
    </source>
</evidence>
<evidence type="ECO:0000256" key="9">
    <source>
        <dbReference type="ARBA" id="ARBA00023224"/>
    </source>
</evidence>
<evidence type="ECO:0000256" key="8">
    <source>
        <dbReference type="ARBA" id="ARBA00023180"/>
    </source>
</evidence>
<dbReference type="RefSeq" id="XP_021010918.1">
    <property type="nucleotide sequence ID" value="XM_021155259.1"/>
</dbReference>
<comment type="similarity">
    <text evidence="11">Belongs to the G-protein coupled receptor 1 family.</text>
</comment>
<feature type="transmembrane region" description="Helical" evidence="12">
    <location>
        <begin position="282"/>
        <end position="300"/>
    </location>
</feature>
<dbReference type="GO" id="GO:0007204">
    <property type="term" value="P:positive regulation of cytosolic calcium ion concentration"/>
    <property type="evidence" value="ECO:0007669"/>
    <property type="project" value="TreeGrafter"/>
</dbReference>
<sequence>MEANFSIPQNGTEVVFYDSTTSRVICTFLVVVLSITFLLGVLGNGLVIYVAGFRMAYTVTTICYLNLALSDFSYMASLPFQIISIVMNGEWIFGWFLCKFVHMIININLFLSIFLITFIAMDRCICVLHPVWAQNHRTVNLARKVIFGAWILVLMLIFPHFFFLTTVKDESGKVHCICNFESWAATPEEQVKVSTTVSLISVTFGFIIGFSIPMIFIVICYGLMASKIGRRGFVHSSRPLRVLTAVAFSFFVCWFPFQLIFLLGNIGNEETLNNIHMWVDPVSTLASFNSCLNPILYVFLGQQFRKRLIYSLSASLERALREDSALNSDKVRNLSSQT</sequence>
<evidence type="ECO:0000313" key="14">
    <source>
        <dbReference type="Proteomes" id="UP000515126"/>
    </source>
</evidence>
<accession>A0A6P5P7T4</accession>
<dbReference type="SUPFAM" id="SSF81321">
    <property type="entry name" value="Family A G protein-coupled receptor-like"/>
    <property type="match status" value="1"/>
</dbReference>
<keyword evidence="5 12" id="KW-0472">Membrane</keyword>
<proteinExistence type="inferred from homology"/>
<keyword evidence="3 12" id="KW-1133">Transmembrane helix</keyword>
<evidence type="ECO:0000256" key="1">
    <source>
        <dbReference type="ARBA" id="ARBA00004141"/>
    </source>
</evidence>
<gene>
    <name evidence="15" type="primary">LOC110289055</name>
</gene>
<dbReference type="GO" id="GO:0004875">
    <property type="term" value="F:complement receptor activity"/>
    <property type="evidence" value="ECO:0007669"/>
    <property type="project" value="TreeGrafter"/>
</dbReference>
<dbReference type="PROSITE" id="PS00237">
    <property type="entry name" value="G_PROTEIN_RECEP_F1_1"/>
    <property type="match status" value="1"/>
</dbReference>
<feature type="transmembrane region" description="Helical" evidence="12">
    <location>
        <begin position="141"/>
        <end position="163"/>
    </location>
</feature>
<dbReference type="Pfam" id="PF00001">
    <property type="entry name" value="7tm_1"/>
    <property type="match status" value="1"/>
</dbReference>
<dbReference type="GO" id="GO:0006954">
    <property type="term" value="P:inflammatory response"/>
    <property type="evidence" value="ECO:0007669"/>
    <property type="project" value="TreeGrafter"/>
</dbReference>
<dbReference type="GeneID" id="110289055"/>
<dbReference type="InterPro" id="IPR017452">
    <property type="entry name" value="GPCR_Rhodpsn_7TM"/>
</dbReference>
<dbReference type="Gene3D" id="1.20.1070.10">
    <property type="entry name" value="Rhodopsin 7-helix transmembrane proteins"/>
    <property type="match status" value="1"/>
</dbReference>
<evidence type="ECO:0000256" key="2">
    <source>
        <dbReference type="ARBA" id="ARBA00022692"/>
    </source>
</evidence>
<dbReference type="FunFam" id="1.20.1070.10:FF:000034">
    <property type="entry name" value="G-protein coupled receptor 1"/>
    <property type="match status" value="1"/>
</dbReference>
<feature type="transmembrane region" description="Helical" evidence="12">
    <location>
        <begin position="197"/>
        <end position="221"/>
    </location>
</feature>
<dbReference type="PRINTS" id="PR00237">
    <property type="entry name" value="GPCRRHODOPSN"/>
</dbReference>
<evidence type="ECO:0000256" key="4">
    <source>
        <dbReference type="ARBA" id="ARBA00023040"/>
    </source>
</evidence>
<keyword evidence="8" id="KW-0325">Glycoprotein</keyword>
<evidence type="ECO:0000256" key="6">
    <source>
        <dbReference type="ARBA" id="ARBA00023157"/>
    </source>
</evidence>
<feature type="transmembrane region" description="Helical" evidence="12">
    <location>
        <begin position="63"/>
        <end position="86"/>
    </location>
</feature>
<feature type="transmembrane region" description="Helical" evidence="12">
    <location>
        <begin position="242"/>
        <end position="262"/>
    </location>
</feature>
<keyword evidence="6" id="KW-1015">Disulfide bond</keyword>
<comment type="similarity">
    <text evidence="10">Belongs to the chemokine-like receptor (CMKLR) family.</text>
</comment>
<reference evidence="15" key="1">
    <citation type="submission" date="2025-08" db="UniProtKB">
        <authorList>
            <consortium name="RefSeq"/>
        </authorList>
    </citation>
    <scope>IDENTIFICATION</scope>
</reference>
<dbReference type="KEGG" id="mcal:110289055"/>
<dbReference type="PRINTS" id="PR00526">
    <property type="entry name" value="FMETLEUPHER"/>
</dbReference>
<keyword evidence="2 11" id="KW-0812">Transmembrane</keyword>
<evidence type="ECO:0000256" key="12">
    <source>
        <dbReference type="SAM" id="Phobius"/>
    </source>
</evidence>